<protein>
    <recommendedName>
        <fullName evidence="4">Autotransporter domain-containing protein</fullName>
    </recommendedName>
</protein>
<name>A0A378JM62_9GAMM</name>
<evidence type="ECO:0000313" key="3">
    <source>
        <dbReference type="Proteomes" id="UP000254794"/>
    </source>
</evidence>
<sequence length="321" mass="37056">MTRTIFLFMLLLSAFVYAENKHPVNQIQYETIEPLKQQYIRPRAIINTAYDDFKFSSRKGALFNNYSGHNRYIAVGGDDLNFGDYLAGFNFFNIRTNNTTWSHLNVSLSQSSLAIENNGLYVHVMKQIFSPLFIDVFASYGQNKFKLDNTVYGNTIDPLPGYSQYSGTNSLAGIRTFFGYAYQHFYLQGDLTYFYSNFHQRTYNIIYPNQNTIVPALTSRIGTFLENARLYYQVNEYFSPFISGGLVQLASRNYSRRLIDQNLALISSLPQLLIGRTGYRIGAGFNFNYKLLRITPTYFYSERSHNFKDNYAGITFEFIGV</sequence>
<evidence type="ECO:0008006" key="4">
    <source>
        <dbReference type="Google" id="ProtNLM"/>
    </source>
</evidence>
<reference evidence="2 3" key="1">
    <citation type="submission" date="2018-06" db="EMBL/GenBank/DDBJ databases">
        <authorList>
            <consortium name="Pathogen Informatics"/>
            <person name="Doyle S."/>
        </authorList>
    </citation>
    <scope>NUCLEOTIDE SEQUENCE [LARGE SCALE GENOMIC DNA]</scope>
    <source>
        <strain evidence="2 3">NCTC13316</strain>
    </source>
</reference>
<proteinExistence type="predicted"/>
<dbReference type="SUPFAM" id="SSF103515">
    <property type="entry name" value="Autotransporter"/>
    <property type="match status" value="1"/>
</dbReference>
<feature type="signal peptide" evidence="1">
    <location>
        <begin position="1"/>
        <end position="18"/>
    </location>
</feature>
<keyword evidence="1" id="KW-0732">Signal</keyword>
<dbReference type="AlphaFoldDB" id="A0A378JM62"/>
<dbReference type="InterPro" id="IPR036709">
    <property type="entry name" value="Autotransporte_beta_dom_sf"/>
</dbReference>
<evidence type="ECO:0000313" key="2">
    <source>
        <dbReference type="EMBL" id="STX52436.1"/>
    </source>
</evidence>
<feature type="chain" id="PRO_5016879243" description="Autotransporter domain-containing protein" evidence="1">
    <location>
        <begin position="19"/>
        <end position="321"/>
    </location>
</feature>
<evidence type="ECO:0000256" key="1">
    <source>
        <dbReference type="SAM" id="SignalP"/>
    </source>
</evidence>
<gene>
    <name evidence="2" type="ORF">NCTC13316_02549</name>
</gene>
<keyword evidence="3" id="KW-1185">Reference proteome</keyword>
<dbReference type="EMBL" id="UGOD01000001">
    <property type="protein sequence ID" value="STX52436.1"/>
    <property type="molecule type" value="Genomic_DNA"/>
</dbReference>
<accession>A0A378JM62</accession>
<dbReference type="Proteomes" id="UP000254794">
    <property type="component" value="Unassembled WGS sequence"/>
</dbReference>
<organism evidence="2 3">
    <name type="scientific">Legionella busanensis</name>
    <dbReference type="NCBI Taxonomy" id="190655"/>
    <lineage>
        <taxon>Bacteria</taxon>
        <taxon>Pseudomonadati</taxon>
        <taxon>Pseudomonadota</taxon>
        <taxon>Gammaproteobacteria</taxon>
        <taxon>Legionellales</taxon>
        <taxon>Legionellaceae</taxon>
        <taxon>Legionella</taxon>
    </lineage>
</organism>